<name>A0A935PWM5_9PROT</name>
<protein>
    <submittedName>
        <fullName evidence="1">Uncharacterized protein</fullName>
    </submittedName>
</protein>
<dbReference type="Proteomes" id="UP000697998">
    <property type="component" value="Unassembled WGS sequence"/>
</dbReference>
<dbReference type="PROSITE" id="PS51257">
    <property type="entry name" value="PROKAR_LIPOPROTEIN"/>
    <property type="match status" value="1"/>
</dbReference>
<evidence type="ECO:0000313" key="2">
    <source>
        <dbReference type="Proteomes" id="UP000697998"/>
    </source>
</evidence>
<comment type="caution">
    <text evidence="1">The sequence shown here is derived from an EMBL/GenBank/DDBJ whole genome shotgun (WGS) entry which is preliminary data.</text>
</comment>
<organism evidence="1 2">
    <name type="scientific">Candidatus Accumulibacter proximus</name>
    <dbReference type="NCBI Taxonomy" id="2954385"/>
    <lineage>
        <taxon>Bacteria</taxon>
        <taxon>Pseudomonadati</taxon>
        <taxon>Pseudomonadota</taxon>
        <taxon>Betaproteobacteria</taxon>
        <taxon>Candidatus Accumulibacter</taxon>
    </lineage>
</organism>
<reference evidence="1 2" key="1">
    <citation type="submission" date="2020-10" db="EMBL/GenBank/DDBJ databases">
        <title>Connecting structure to function with the recovery of over 1000 high-quality activated sludge metagenome-assembled genomes encoding full-length rRNA genes using long-read sequencing.</title>
        <authorList>
            <person name="Singleton C.M."/>
            <person name="Petriglieri F."/>
            <person name="Kristensen J.M."/>
            <person name="Kirkegaard R.H."/>
            <person name="Michaelsen T.Y."/>
            <person name="Andersen M.H."/>
            <person name="Karst S.M."/>
            <person name="Dueholm M.S."/>
            <person name="Nielsen P.H."/>
            <person name="Albertsen M."/>
        </authorList>
    </citation>
    <scope>NUCLEOTIDE SEQUENCE [LARGE SCALE GENOMIC DNA]</scope>
    <source>
        <strain evidence="1">EsbW_18-Q3-R4-48_BATAC.285</strain>
    </source>
</reference>
<proteinExistence type="predicted"/>
<gene>
    <name evidence="1" type="ORF">IPJ27_03600</name>
</gene>
<sequence length="177" mass="19377">MRTVAGFVLAPLLVACGTVDWHVQPPADHSAPDHAFTQSPNPTVSLAPAKAAALVGTVAYALSEYGGPAAYLQFGVGAAIVAYVIYDPLAPNWTVEERILDRVTYRLSMRAKSFRTGGDGESRLILRRRAQQLQRERGFLDYRILDYSEGVESSTPFTHRYAEGVIQMVQADPGRQP</sequence>
<dbReference type="EMBL" id="JADJMH010000001">
    <property type="protein sequence ID" value="MBK7673909.1"/>
    <property type="molecule type" value="Genomic_DNA"/>
</dbReference>
<accession>A0A935PWM5</accession>
<dbReference type="AlphaFoldDB" id="A0A935PWM5"/>
<evidence type="ECO:0000313" key="1">
    <source>
        <dbReference type="EMBL" id="MBK7673909.1"/>
    </source>
</evidence>